<dbReference type="Pfam" id="PF08447">
    <property type="entry name" value="PAS_3"/>
    <property type="match status" value="1"/>
</dbReference>
<evidence type="ECO:0000256" key="2">
    <source>
        <dbReference type="ARBA" id="ARBA00012438"/>
    </source>
</evidence>
<keyword evidence="13" id="KW-1133">Transmembrane helix</keyword>
<keyword evidence="9" id="KW-0418">Kinase</keyword>
<evidence type="ECO:0000256" key="10">
    <source>
        <dbReference type="ARBA" id="ARBA00022840"/>
    </source>
</evidence>
<keyword evidence="7" id="KW-0677">Repeat</keyword>
<evidence type="ECO:0000256" key="7">
    <source>
        <dbReference type="ARBA" id="ARBA00022737"/>
    </source>
</evidence>
<dbReference type="Gene3D" id="3.30.565.10">
    <property type="entry name" value="Histidine kinase-like ATPase, C-terminal domain"/>
    <property type="match status" value="1"/>
</dbReference>
<dbReference type="PANTHER" id="PTHR41523">
    <property type="entry name" value="TWO-COMPONENT SYSTEM SENSOR PROTEIN"/>
    <property type="match status" value="1"/>
</dbReference>
<reference evidence="17" key="1">
    <citation type="submission" date="2017-10" db="EMBL/GenBank/DDBJ databases">
        <authorList>
            <person name="Toshchakov S.V."/>
            <person name="Goeva M.A."/>
        </authorList>
    </citation>
    <scope>NUCLEOTIDE SEQUENCE [LARGE SCALE GENOMIC DNA]</scope>
    <source>
        <strain evidence="17">JR1/69-1-13</strain>
    </source>
</reference>
<feature type="modified residue" description="4-aspartylphosphate" evidence="12">
    <location>
        <position position="927"/>
    </location>
</feature>
<feature type="domain" description="PAC" evidence="15">
    <location>
        <begin position="601"/>
        <end position="654"/>
    </location>
</feature>
<evidence type="ECO:0000256" key="1">
    <source>
        <dbReference type="ARBA" id="ARBA00000085"/>
    </source>
</evidence>
<evidence type="ECO:0000256" key="8">
    <source>
        <dbReference type="ARBA" id="ARBA00022741"/>
    </source>
</evidence>
<organism evidence="16 17">
    <name type="scientific">Teichococcus aestuarii</name>
    <dbReference type="NCBI Taxonomy" id="568898"/>
    <lineage>
        <taxon>Bacteria</taxon>
        <taxon>Pseudomonadati</taxon>
        <taxon>Pseudomonadota</taxon>
        <taxon>Alphaproteobacteria</taxon>
        <taxon>Acetobacterales</taxon>
        <taxon>Roseomonadaceae</taxon>
        <taxon>Roseomonas</taxon>
    </lineage>
</organism>
<dbReference type="AlphaFoldDB" id="A0A2U1V4A8"/>
<evidence type="ECO:0000256" key="5">
    <source>
        <dbReference type="ARBA" id="ARBA00022643"/>
    </source>
</evidence>
<evidence type="ECO:0000256" key="3">
    <source>
        <dbReference type="ARBA" id="ARBA00022553"/>
    </source>
</evidence>
<evidence type="ECO:0000313" key="16">
    <source>
        <dbReference type="EMBL" id="PWC28691.1"/>
    </source>
</evidence>
<dbReference type="GO" id="GO:0005524">
    <property type="term" value="F:ATP binding"/>
    <property type="evidence" value="ECO:0007669"/>
    <property type="project" value="UniProtKB-KW"/>
</dbReference>
<dbReference type="InterPro" id="IPR036890">
    <property type="entry name" value="HATPase_C_sf"/>
</dbReference>
<evidence type="ECO:0000259" key="14">
    <source>
        <dbReference type="PROSITE" id="PS50110"/>
    </source>
</evidence>
<dbReference type="InterPro" id="IPR000014">
    <property type="entry name" value="PAS"/>
</dbReference>
<dbReference type="SMART" id="SM00448">
    <property type="entry name" value="REC"/>
    <property type="match status" value="1"/>
</dbReference>
<dbReference type="CDD" id="cd00130">
    <property type="entry name" value="PAS"/>
    <property type="match status" value="1"/>
</dbReference>
<dbReference type="InterPro" id="IPR035965">
    <property type="entry name" value="PAS-like_dom_sf"/>
</dbReference>
<keyword evidence="13" id="KW-0812">Transmembrane</keyword>
<dbReference type="SUPFAM" id="SSF52172">
    <property type="entry name" value="CheY-like"/>
    <property type="match status" value="1"/>
</dbReference>
<accession>A0A2U1V4A8</accession>
<dbReference type="Gene3D" id="3.40.50.2300">
    <property type="match status" value="1"/>
</dbReference>
<dbReference type="Pfam" id="PF07536">
    <property type="entry name" value="HWE_HK"/>
    <property type="match status" value="1"/>
</dbReference>
<comment type="catalytic activity">
    <reaction evidence="1">
        <text>ATP + protein L-histidine = ADP + protein N-phospho-L-histidine.</text>
        <dbReference type="EC" id="2.7.13.3"/>
    </reaction>
</comment>
<dbReference type="Gene3D" id="3.30.450.20">
    <property type="entry name" value="PAS domain"/>
    <property type="match status" value="2"/>
</dbReference>
<comment type="caution">
    <text evidence="16">The sequence shown here is derived from an EMBL/GenBank/DDBJ whole genome shotgun (WGS) entry which is preliminary data.</text>
</comment>
<dbReference type="EC" id="2.7.13.3" evidence="2"/>
<keyword evidence="13" id="KW-0472">Membrane</keyword>
<dbReference type="Pfam" id="PF00072">
    <property type="entry name" value="Response_reg"/>
    <property type="match status" value="1"/>
</dbReference>
<keyword evidence="10" id="KW-0067">ATP-binding</keyword>
<feature type="domain" description="Response regulatory" evidence="14">
    <location>
        <begin position="876"/>
        <end position="986"/>
    </location>
</feature>
<feature type="transmembrane region" description="Helical" evidence="13">
    <location>
        <begin position="32"/>
        <end position="57"/>
    </location>
</feature>
<keyword evidence="5" id="KW-0288">FMN</keyword>
<dbReference type="PROSITE" id="PS50113">
    <property type="entry name" value="PAC"/>
    <property type="match status" value="2"/>
</dbReference>
<feature type="domain" description="PAC" evidence="15">
    <location>
        <begin position="469"/>
        <end position="524"/>
    </location>
</feature>
<evidence type="ECO:0000256" key="9">
    <source>
        <dbReference type="ARBA" id="ARBA00022777"/>
    </source>
</evidence>
<keyword evidence="3 12" id="KW-0597">Phosphoprotein</keyword>
<dbReference type="InterPro" id="IPR011102">
    <property type="entry name" value="Sig_transdc_His_kinase_HWE"/>
</dbReference>
<evidence type="ECO:0000259" key="15">
    <source>
        <dbReference type="PROSITE" id="PS50113"/>
    </source>
</evidence>
<evidence type="ECO:0000256" key="6">
    <source>
        <dbReference type="ARBA" id="ARBA00022679"/>
    </source>
</evidence>
<dbReference type="InterPro" id="IPR001789">
    <property type="entry name" value="Sig_transdc_resp-reg_receiver"/>
</dbReference>
<dbReference type="InterPro" id="IPR000700">
    <property type="entry name" value="PAS-assoc_C"/>
</dbReference>
<evidence type="ECO:0000256" key="4">
    <source>
        <dbReference type="ARBA" id="ARBA00022630"/>
    </source>
</evidence>
<dbReference type="InterPro" id="IPR011006">
    <property type="entry name" value="CheY-like_superfamily"/>
</dbReference>
<gene>
    <name evidence="16" type="ORF">CR165_11235</name>
</gene>
<evidence type="ECO:0000256" key="13">
    <source>
        <dbReference type="SAM" id="Phobius"/>
    </source>
</evidence>
<feature type="transmembrane region" description="Helical" evidence="13">
    <location>
        <begin position="311"/>
        <end position="331"/>
    </location>
</feature>
<dbReference type="EMBL" id="PDOA01000006">
    <property type="protein sequence ID" value="PWC28691.1"/>
    <property type="molecule type" value="Genomic_DNA"/>
</dbReference>
<evidence type="ECO:0000256" key="11">
    <source>
        <dbReference type="ARBA" id="ARBA00023026"/>
    </source>
</evidence>
<evidence type="ECO:0000256" key="12">
    <source>
        <dbReference type="PROSITE-ProRule" id="PRU00169"/>
    </source>
</evidence>
<keyword evidence="6" id="KW-0808">Transferase</keyword>
<keyword evidence="4" id="KW-0285">Flavoprotein</keyword>
<dbReference type="PANTHER" id="PTHR41523:SF8">
    <property type="entry name" value="ETHYLENE RESPONSE SENSOR PROTEIN"/>
    <property type="match status" value="1"/>
</dbReference>
<dbReference type="GO" id="GO:0004673">
    <property type="term" value="F:protein histidine kinase activity"/>
    <property type="evidence" value="ECO:0007669"/>
    <property type="project" value="UniProtKB-EC"/>
</dbReference>
<keyword evidence="11" id="KW-0843">Virulence</keyword>
<dbReference type="InterPro" id="IPR013655">
    <property type="entry name" value="PAS_fold_3"/>
</dbReference>
<keyword evidence="8" id="KW-0547">Nucleotide-binding</keyword>
<dbReference type="PROSITE" id="PS50110">
    <property type="entry name" value="RESPONSE_REGULATORY"/>
    <property type="match status" value="1"/>
</dbReference>
<dbReference type="SUPFAM" id="SSF55785">
    <property type="entry name" value="PYP-like sensor domain (PAS domain)"/>
    <property type="match status" value="2"/>
</dbReference>
<dbReference type="SMART" id="SM00911">
    <property type="entry name" value="HWE_HK"/>
    <property type="match status" value="1"/>
</dbReference>
<proteinExistence type="predicted"/>
<keyword evidence="17" id="KW-1185">Reference proteome</keyword>
<sequence length="991" mass="106139">MWQMTQPDRPGEHKAGIQAGAGRERWLPGLRAYLIAFAMALLLPALGIGGAVAWQAIQAYRGAFEGRLQDTARALALALDREIGAYEATLAGLAAAPELDEGAGEAALARFRARAHAIAAAMDSWVVVQGPGPDYAMLLHTLAPAAQPLGSGLRLPEPDAPVPRVFRTGRPAVGSLARGLRSGRQVAFVFAPVTRQGRVIRAIGMALDPARIARLLERHNLPPTAFAVVTDQHDMVVARSRNHARYVGRAAPGWYAAGKVGRTSGFLTGQALEGQPVVLGFATLAAAPGWSIAVSEAAAAYEASWRRPMQALAVGAALALLLGLALALWLGGRLLRPVRALTADAATVTRPGATPPLRAVPMAVAEFETLRRHLGAADATLRLQAAEARAGEARLRTAQAVGQLGVFEYDVARDRFWRSEEQQRLHGLDAGAPQPDLAGYLAQVHPQDRPGFARKIEAAFLGREGVSTVHHVFRFHRFDTGAERWLAVDAEVTERDRATGRALRVNGTTRDITEHQRAVLALAASEERLRLAIEGTGMGSWDLDIASGRLIFSRHVFLMLGRTPPPGGETTLEAWRTHVHPEDLPVLRGAWRQAEQEGSLYHATYRIRRANDGMERWMESYGRFIHAAGATGPRFVGVMFDVTARRQTEERQGLLMREVDHRAKNVLAVVLSVVRLSRNDDPRAFAEAVEGRVAALARTHELLAREKWSGATLRALAEEELAAYRGAAAGRERILLDGPPLRLEASAVQPLSMALHELATNAARHGSLSRPEGQVVLRWRQHEDGRLRLCWSERGGPAIPGPPTRQGFGSRLLRTAITGQLDGTAELDWDEGGLRCTIAVPGTLVSLAAEEQAASPDAAPAPGEMPPAAPALQGVRVLVVEDEALIAEDTAQILAALGCTVLGPAATPEAALGLLGREARPDVALLDVNLAGRSSFSVAEKLASQGVPVVFMSGYSDLGDWRGKAAAVLCKPVTPAEIASALHRTVGRMLA</sequence>
<evidence type="ECO:0000313" key="17">
    <source>
        <dbReference type="Proteomes" id="UP000245048"/>
    </source>
</evidence>
<dbReference type="Proteomes" id="UP000245048">
    <property type="component" value="Unassembled WGS sequence"/>
</dbReference>
<dbReference type="GO" id="GO:0000160">
    <property type="term" value="P:phosphorelay signal transduction system"/>
    <property type="evidence" value="ECO:0007669"/>
    <property type="project" value="InterPro"/>
</dbReference>
<protein>
    <recommendedName>
        <fullName evidence="2">histidine kinase</fullName>
        <ecNumber evidence="2">2.7.13.3</ecNumber>
    </recommendedName>
</protein>
<name>A0A2U1V4A8_9PROT</name>
<dbReference type="NCBIfam" id="TIGR00229">
    <property type="entry name" value="sensory_box"/>
    <property type="match status" value="1"/>
</dbReference>